<sequence length="217" mass="22685">MEAARHASAFLAALESELRADTAAFGLVETGRKVGGGLVDVVEALSREGPVALGPLAGTTADERAELFVSRFVARTAGQGGVLTDAVARRAAAQAAETLLTKHPVLRHAVETGTDAAATPIEDGLFCEIYRLFFADLVTGFLATVIAGKITLMVPVLPVLDPAGKIVNWLAGKVVEMVPTPCQEKEKRDDGLSVVDLGRELARDAILRAFGIDGGNP</sequence>
<proteinExistence type="predicted"/>
<accession>A0ABY7AYC2</accession>
<evidence type="ECO:0000313" key="1">
    <source>
        <dbReference type="EMBL" id="WAL64724.1"/>
    </source>
</evidence>
<protein>
    <submittedName>
        <fullName evidence="1">Uncharacterized protein</fullName>
    </submittedName>
</protein>
<dbReference type="RefSeq" id="WP_268754947.1">
    <property type="nucleotide sequence ID" value="NZ_CP113836.1"/>
</dbReference>
<organism evidence="1 2">
    <name type="scientific">Amycolatopsis cynarae</name>
    <dbReference type="NCBI Taxonomy" id="2995223"/>
    <lineage>
        <taxon>Bacteria</taxon>
        <taxon>Bacillati</taxon>
        <taxon>Actinomycetota</taxon>
        <taxon>Actinomycetes</taxon>
        <taxon>Pseudonocardiales</taxon>
        <taxon>Pseudonocardiaceae</taxon>
        <taxon>Amycolatopsis</taxon>
    </lineage>
</organism>
<keyword evidence="2" id="KW-1185">Reference proteome</keyword>
<dbReference type="Proteomes" id="UP001163203">
    <property type="component" value="Chromosome"/>
</dbReference>
<name>A0ABY7AYC2_9PSEU</name>
<gene>
    <name evidence="1" type="ORF">ORV05_27750</name>
</gene>
<reference evidence="1" key="1">
    <citation type="submission" date="2022-11" db="EMBL/GenBank/DDBJ databases">
        <authorList>
            <person name="Mo P."/>
        </authorList>
    </citation>
    <scope>NUCLEOTIDE SEQUENCE</scope>
    <source>
        <strain evidence="1">HUAS 11-8</strain>
    </source>
</reference>
<dbReference type="EMBL" id="CP113836">
    <property type="protein sequence ID" value="WAL64724.1"/>
    <property type="molecule type" value="Genomic_DNA"/>
</dbReference>
<evidence type="ECO:0000313" key="2">
    <source>
        <dbReference type="Proteomes" id="UP001163203"/>
    </source>
</evidence>